<evidence type="ECO:0000313" key="2">
    <source>
        <dbReference type="Proteomes" id="UP001054945"/>
    </source>
</evidence>
<evidence type="ECO:0000313" key="1">
    <source>
        <dbReference type="EMBL" id="GIY67783.1"/>
    </source>
</evidence>
<dbReference type="Proteomes" id="UP001054945">
    <property type="component" value="Unassembled WGS sequence"/>
</dbReference>
<sequence>MFSSLKIFKWYIEHLLVDTGKSLPLFYRQMEKKNVRPYHFAPSSTVTFQSRRKLLASHRPSPTMAAVLLSTRPVSRHSLFSFPLQHRPSRLGRQRSPRGSPPFTTINYFSLF</sequence>
<organism evidence="1 2">
    <name type="scientific">Caerostris extrusa</name>
    <name type="common">Bark spider</name>
    <name type="synonym">Caerostris bankana</name>
    <dbReference type="NCBI Taxonomy" id="172846"/>
    <lineage>
        <taxon>Eukaryota</taxon>
        <taxon>Metazoa</taxon>
        <taxon>Ecdysozoa</taxon>
        <taxon>Arthropoda</taxon>
        <taxon>Chelicerata</taxon>
        <taxon>Arachnida</taxon>
        <taxon>Araneae</taxon>
        <taxon>Araneomorphae</taxon>
        <taxon>Entelegynae</taxon>
        <taxon>Araneoidea</taxon>
        <taxon>Araneidae</taxon>
        <taxon>Caerostris</taxon>
    </lineage>
</organism>
<dbReference type="EMBL" id="BPLR01014281">
    <property type="protein sequence ID" value="GIY67783.1"/>
    <property type="molecule type" value="Genomic_DNA"/>
</dbReference>
<name>A0AAV4VCP7_CAEEX</name>
<protein>
    <submittedName>
        <fullName evidence="1">Uncharacterized protein</fullName>
    </submittedName>
</protein>
<comment type="caution">
    <text evidence="1">The sequence shown here is derived from an EMBL/GenBank/DDBJ whole genome shotgun (WGS) entry which is preliminary data.</text>
</comment>
<reference evidence="1 2" key="1">
    <citation type="submission" date="2021-06" db="EMBL/GenBank/DDBJ databases">
        <title>Caerostris extrusa draft genome.</title>
        <authorList>
            <person name="Kono N."/>
            <person name="Arakawa K."/>
        </authorList>
    </citation>
    <scope>NUCLEOTIDE SEQUENCE [LARGE SCALE GENOMIC DNA]</scope>
</reference>
<gene>
    <name evidence="1" type="ORF">CEXT_338151</name>
</gene>
<accession>A0AAV4VCP7</accession>
<proteinExistence type="predicted"/>
<keyword evidence="2" id="KW-1185">Reference proteome</keyword>
<dbReference type="AlphaFoldDB" id="A0AAV4VCP7"/>